<accession>A0A1Y2JZG8</accession>
<dbReference type="InterPro" id="IPR000595">
    <property type="entry name" value="cNMP-bd_dom"/>
</dbReference>
<name>A0A1Y2JZG8_9PROT</name>
<evidence type="ECO:0000313" key="3">
    <source>
        <dbReference type="Proteomes" id="UP000194003"/>
    </source>
</evidence>
<dbReference type="CDD" id="cd00038">
    <property type="entry name" value="CAP_ED"/>
    <property type="match status" value="1"/>
</dbReference>
<keyword evidence="3" id="KW-1185">Reference proteome</keyword>
<dbReference type="OrthoDB" id="3525895at2"/>
<dbReference type="EMBL" id="LVJN01000021">
    <property type="protein sequence ID" value="OSM00269.1"/>
    <property type="molecule type" value="Genomic_DNA"/>
</dbReference>
<gene>
    <name evidence="2" type="ORF">MAIT1_00748</name>
</gene>
<reference evidence="2 3" key="1">
    <citation type="journal article" date="2016" name="BMC Genomics">
        <title>Combined genomic and structural analyses of a cultured magnetotactic bacterium reveals its niche adaptation to a dynamic environment.</title>
        <authorList>
            <person name="Araujo A.C."/>
            <person name="Morillo V."/>
            <person name="Cypriano J."/>
            <person name="Teixeira L.C."/>
            <person name="Leao P."/>
            <person name="Lyra S."/>
            <person name="Almeida L.G."/>
            <person name="Bazylinski D.A."/>
            <person name="Vasconcellos A.T."/>
            <person name="Abreu F."/>
            <person name="Lins U."/>
        </authorList>
    </citation>
    <scope>NUCLEOTIDE SEQUENCE [LARGE SCALE GENOMIC DNA]</scope>
    <source>
        <strain evidence="2 3">IT-1</strain>
    </source>
</reference>
<dbReference type="PROSITE" id="PS50042">
    <property type="entry name" value="CNMP_BINDING_3"/>
    <property type="match status" value="1"/>
</dbReference>
<evidence type="ECO:0000259" key="1">
    <source>
        <dbReference type="PROSITE" id="PS50042"/>
    </source>
</evidence>
<comment type="caution">
    <text evidence="2">The sequence shown here is derived from an EMBL/GenBank/DDBJ whole genome shotgun (WGS) entry which is preliminary data.</text>
</comment>
<dbReference type="AlphaFoldDB" id="A0A1Y2JZG8"/>
<dbReference type="Proteomes" id="UP000194003">
    <property type="component" value="Unassembled WGS sequence"/>
</dbReference>
<dbReference type="RefSeq" id="WP_085446836.1">
    <property type="nucleotide sequence ID" value="NZ_LVJN01000021.1"/>
</dbReference>
<dbReference type="Gene3D" id="2.60.120.10">
    <property type="entry name" value="Jelly Rolls"/>
    <property type="match status" value="1"/>
</dbReference>
<dbReference type="SUPFAM" id="SSF51206">
    <property type="entry name" value="cAMP-binding domain-like"/>
    <property type="match status" value="1"/>
</dbReference>
<sequence>MNTELYDELAATSLFEGLEDVTLERVASFSAVRRFTDGQKVLSEHADDGYRTLYLLREGRLNLAKAPSAEQFDSPVNLATIDEEVYGEVSWLLGRRPSAELTSIGDSRLLVVDGEELFALCEEDPSVGFLIMFRLASMLSMRLVNATQQAAQQSA</sequence>
<proteinExistence type="predicted"/>
<feature type="domain" description="Cyclic nucleotide-binding" evidence="1">
    <location>
        <begin position="14"/>
        <end position="113"/>
    </location>
</feature>
<protein>
    <submittedName>
        <fullName evidence="2">Putative CRP/FNR family transcriptional regulator</fullName>
    </submittedName>
</protein>
<organism evidence="2 3">
    <name type="scientific">Magnetofaba australis IT-1</name>
    <dbReference type="NCBI Taxonomy" id="1434232"/>
    <lineage>
        <taxon>Bacteria</taxon>
        <taxon>Pseudomonadati</taxon>
        <taxon>Pseudomonadota</taxon>
        <taxon>Magnetococcia</taxon>
        <taxon>Magnetococcales</taxon>
        <taxon>Magnetococcaceae</taxon>
        <taxon>Magnetofaba</taxon>
    </lineage>
</organism>
<evidence type="ECO:0000313" key="2">
    <source>
        <dbReference type="EMBL" id="OSM00269.1"/>
    </source>
</evidence>
<dbReference type="STRING" id="1434232.MAIT1_00748"/>
<dbReference type="InterPro" id="IPR014710">
    <property type="entry name" value="RmlC-like_jellyroll"/>
</dbReference>
<dbReference type="InterPro" id="IPR018490">
    <property type="entry name" value="cNMP-bd_dom_sf"/>
</dbReference>